<dbReference type="EMBL" id="JAIWQS010000009">
    <property type="protein sequence ID" value="KAJ8755486.1"/>
    <property type="molecule type" value="Genomic_DNA"/>
</dbReference>
<evidence type="ECO:0000256" key="5">
    <source>
        <dbReference type="SAM" id="MobiDB-lite"/>
    </source>
</evidence>
<dbReference type="InterPro" id="IPR036638">
    <property type="entry name" value="HLH_DNA-bd_sf"/>
</dbReference>
<dbReference type="GO" id="GO:0046983">
    <property type="term" value="F:protein dimerization activity"/>
    <property type="evidence" value="ECO:0007669"/>
    <property type="project" value="InterPro"/>
</dbReference>
<dbReference type="SMART" id="SM00353">
    <property type="entry name" value="HLH"/>
    <property type="match status" value="1"/>
</dbReference>
<evidence type="ECO:0000313" key="8">
    <source>
        <dbReference type="Proteomes" id="UP001159364"/>
    </source>
</evidence>
<dbReference type="Pfam" id="PF00010">
    <property type="entry name" value="HLH"/>
    <property type="match status" value="1"/>
</dbReference>
<dbReference type="CDD" id="cd18919">
    <property type="entry name" value="bHLH_AtBPE_like"/>
    <property type="match status" value="1"/>
</dbReference>
<dbReference type="Gene3D" id="4.10.280.10">
    <property type="entry name" value="Helix-loop-helix DNA-binding domain"/>
    <property type="match status" value="1"/>
</dbReference>
<protein>
    <recommendedName>
        <fullName evidence="6">BHLH domain-containing protein</fullName>
    </recommendedName>
</protein>
<dbReference type="GO" id="GO:0005634">
    <property type="term" value="C:nucleus"/>
    <property type="evidence" value="ECO:0007669"/>
    <property type="project" value="UniProtKB-SubCell"/>
</dbReference>
<dbReference type="FunFam" id="4.10.280.10:FF:000002">
    <property type="entry name" value="Basic helix-loop-helix transcription factor"/>
    <property type="match status" value="1"/>
</dbReference>
<evidence type="ECO:0000256" key="1">
    <source>
        <dbReference type="ARBA" id="ARBA00004123"/>
    </source>
</evidence>
<dbReference type="PANTHER" id="PTHR12565">
    <property type="entry name" value="STEROL REGULATORY ELEMENT-BINDING PROTEIN"/>
    <property type="match status" value="1"/>
</dbReference>
<evidence type="ECO:0000259" key="6">
    <source>
        <dbReference type="PROSITE" id="PS50888"/>
    </source>
</evidence>
<dbReference type="AlphaFoldDB" id="A0AAV8ST84"/>
<dbReference type="InterPro" id="IPR011598">
    <property type="entry name" value="bHLH_dom"/>
</dbReference>
<organism evidence="7 8">
    <name type="scientific">Erythroxylum novogranatense</name>
    <dbReference type="NCBI Taxonomy" id="1862640"/>
    <lineage>
        <taxon>Eukaryota</taxon>
        <taxon>Viridiplantae</taxon>
        <taxon>Streptophyta</taxon>
        <taxon>Embryophyta</taxon>
        <taxon>Tracheophyta</taxon>
        <taxon>Spermatophyta</taxon>
        <taxon>Magnoliopsida</taxon>
        <taxon>eudicotyledons</taxon>
        <taxon>Gunneridae</taxon>
        <taxon>Pentapetalae</taxon>
        <taxon>rosids</taxon>
        <taxon>fabids</taxon>
        <taxon>Malpighiales</taxon>
        <taxon>Erythroxylaceae</taxon>
        <taxon>Erythroxylum</taxon>
    </lineage>
</organism>
<evidence type="ECO:0000256" key="4">
    <source>
        <dbReference type="ARBA" id="ARBA00023242"/>
    </source>
</evidence>
<feature type="compositionally biased region" description="Polar residues" evidence="5">
    <location>
        <begin position="226"/>
        <end position="243"/>
    </location>
</feature>
<dbReference type="InterPro" id="IPR024097">
    <property type="entry name" value="bHLH_ZIP_TF"/>
</dbReference>
<comment type="subcellular location">
    <subcellularLocation>
        <location evidence="1">Nucleus</location>
    </subcellularLocation>
</comment>
<feature type="domain" description="BHLH" evidence="6">
    <location>
        <begin position="369"/>
        <end position="419"/>
    </location>
</feature>
<feature type="compositionally biased region" description="Basic and acidic residues" evidence="5">
    <location>
        <begin position="346"/>
        <end position="359"/>
    </location>
</feature>
<dbReference type="PANTHER" id="PTHR12565:SF444">
    <property type="entry name" value="TRANSCRIPTION FACTOR BHLH62-RELATED"/>
    <property type="match status" value="1"/>
</dbReference>
<dbReference type="GO" id="GO:0003700">
    <property type="term" value="F:DNA-binding transcription factor activity"/>
    <property type="evidence" value="ECO:0007669"/>
    <property type="project" value="TreeGrafter"/>
</dbReference>
<sequence>MEKEKIFMNATANSATSMWNSSSYGIEMQSNDLNSCFFNANWENSVDQSDPFESALSSIVSSPVASSANAISSHRGSGDTVMIRELIGRLGSICNSGEISPESYVNNTNNNINNNSSSNNSCYSTPLNSPPKLNLSMKDSQLRGSFPILGNSLANHPNLASFPTDPGFAERAARYSCFGNRNLGGLSGQLGLNQAELPHGWMARAEPGNISRVQSCNSMKVAGSQAIVQESNKSSPQDGNPNFNKKEKADFGDLKEESSVSEQIPGGEMSIKGQNEPNSRKRKSVPRGKTKEIPSPSPSPCSSDAKVLAENNDESSGKRSKSDEANERQKDSGKAKEEQQNGNQKQNKDSSKPADPPKDYIHVRARRGQATDSHSLAERVRREKISERMKFLQDLVPGCNKVTGKAVMLDEIINYVQSLQRQVEFLSMKLASVNPRIDFNMEGLLSKDIFQSRGSVSNNLYPLDSSTQAFPYGYQSQQGLPLQSGLSTNAGYQFSMNPLTAASKRNPSMQLPPLDGFGDNSGQVFLTEQKITSLMHFDWPSFYEIVVVSLFAFQVPTFWEDELHSIVQMGYGQNQQQSFQGKTKSPGKILMFNEMLMAFSSELRSRFLVADSLPAAQMKIEL</sequence>
<evidence type="ECO:0000313" key="7">
    <source>
        <dbReference type="EMBL" id="KAJ8755486.1"/>
    </source>
</evidence>
<keyword evidence="8" id="KW-1185">Reference proteome</keyword>
<keyword evidence="3" id="KW-0804">Transcription</keyword>
<feature type="compositionally biased region" description="Basic and acidic residues" evidence="5">
    <location>
        <begin position="244"/>
        <end position="258"/>
    </location>
</feature>
<keyword evidence="2" id="KW-0805">Transcription regulation</keyword>
<comment type="caution">
    <text evidence="7">The sequence shown here is derived from an EMBL/GenBank/DDBJ whole genome shotgun (WGS) entry which is preliminary data.</text>
</comment>
<evidence type="ECO:0000256" key="2">
    <source>
        <dbReference type="ARBA" id="ARBA00023015"/>
    </source>
</evidence>
<reference evidence="7 8" key="1">
    <citation type="submission" date="2021-09" db="EMBL/GenBank/DDBJ databases">
        <title>Genomic insights and catalytic innovation underlie evolution of tropane alkaloids biosynthesis.</title>
        <authorList>
            <person name="Wang Y.-J."/>
            <person name="Tian T."/>
            <person name="Huang J.-P."/>
            <person name="Huang S.-X."/>
        </authorList>
    </citation>
    <scope>NUCLEOTIDE SEQUENCE [LARGE SCALE GENOMIC DNA]</scope>
    <source>
        <strain evidence="7">KIB-2018</strain>
        <tissue evidence="7">Leaf</tissue>
    </source>
</reference>
<proteinExistence type="predicted"/>
<dbReference type="SUPFAM" id="SSF47459">
    <property type="entry name" value="HLH, helix-loop-helix DNA-binding domain"/>
    <property type="match status" value="1"/>
</dbReference>
<dbReference type="PROSITE" id="PS50888">
    <property type="entry name" value="BHLH"/>
    <property type="match status" value="1"/>
</dbReference>
<gene>
    <name evidence="7" type="ORF">K2173_019284</name>
</gene>
<feature type="region of interest" description="Disordered" evidence="5">
    <location>
        <begin position="224"/>
        <end position="359"/>
    </location>
</feature>
<dbReference type="Proteomes" id="UP001159364">
    <property type="component" value="Linkage Group LG09"/>
</dbReference>
<feature type="compositionally biased region" description="Basic and acidic residues" evidence="5">
    <location>
        <begin position="315"/>
        <end position="339"/>
    </location>
</feature>
<accession>A0AAV8ST84</accession>
<keyword evidence="4" id="KW-0539">Nucleus</keyword>
<name>A0AAV8ST84_9ROSI</name>
<evidence type="ECO:0000256" key="3">
    <source>
        <dbReference type="ARBA" id="ARBA00023163"/>
    </source>
</evidence>